<keyword evidence="2" id="KW-1185">Reference proteome</keyword>
<organism evidence="1 2">
    <name type="scientific">Coemansia biformis</name>
    <dbReference type="NCBI Taxonomy" id="1286918"/>
    <lineage>
        <taxon>Eukaryota</taxon>
        <taxon>Fungi</taxon>
        <taxon>Fungi incertae sedis</taxon>
        <taxon>Zoopagomycota</taxon>
        <taxon>Kickxellomycotina</taxon>
        <taxon>Kickxellomycetes</taxon>
        <taxon>Kickxellales</taxon>
        <taxon>Kickxellaceae</taxon>
        <taxon>Coemansia</taxon>
    </lineage>
</organism>
<proteinExistence type="predicted"/>
<evidence type="ECO:0000313" key="2">
    <source>
        <dbReference type="Proteomes" id="UP001143981"/>
    </source>
</evidence>
<dbReference type="EMBL" id="JANBOI010001208">
    <property type="protein sequence ID" value="KAJ1727140.1"/>
    <property type="molecule type" value="Genomic_DNA"/>
</dbReference>
<evidence type="ECO:0000313" key="1">
    <source>
        <dbReference type="EMBL" id="KAJ1727140.1"/>
    </source>
</evidence>
<dbReference type="AlphaFoldDB" id="A0A9W7YB94"/>
<dbReference type="OrthoDB" id="5573441at2759"/>
<name>A0A9W7YB94_9FUNG</name>
<comment type="caution">
    <text evidence="1">The sequence shown here is derived from an EMBL/GenBank/DDBJ whole genome shotgun (WGS) entry which is preliminary data.</text>
</comment>
<gene>
    <name evidence="1" type="ORF">LPJ61_004738</name>
</gene>
<reference evidence="1" key="1">
    <citation type="submission" date="2022-07" db="EMBL/GenBank/DDBJ databases">
        <title>Phylogenomic reconstructions and comparative analyses of Kickxellomycotina fungi.</title>
        <authorList>
            <person name="Reynolds N.K."/>
            <person name="Stajich J.E."/>
            <person name="Barry K."/>
            <person name="Grigoriev I.V."/>
            <person name="Crous P."/>
            <person name="Smith M.E."/>
        </authorList>
    </citation>
    <scope>NUCLEOTIDE SEQUENCE</scope>
    <source>
        <strain evidence="1">BCRC 34381</strain>
    </source>
</reference>
<sequence length="180" mass="20084">MPVAFTLFKDRDTKDVCVFRGDSEQRPTVSTGQFPEYKAVFVRRGIELRRFTASVDHEFLKGRFEGLTRRTATVSGGGMQVAIKRSSLFSDGWQFVYMSDTLKWSVTQLGGEWLLSNSSGQVIARFQRRSSWAGRRGVLYVMGHDRNLEALIVLSCEIVNRTVDSSEQAAATTVTAGDGD</sequence>
<accession>A0A9W7YB94</accession>
<dbReference type="Proteomes" id="UP001143981">
    <property type="component" value="Unassembled WGS sequence"/>
</dbReference>
<protein>
    <submittedName>
        <fullName evidence="1">Uncharacterized protein</fullName>
    </submittedName>
</protein>